<evidence type="ECO:0000256" key="6">
    <source>
        <dbReference type="SAM" id="Phobius"/>
    </source>
</evidence>
<dbReference type="PANTHER" id="PTHR30287">
    <property type="entry name" value="MEMBRANE COMPONENT OF PREDICTED ABC SUPERFAMILY METABOLITE UPTAKE TRANSPORTER"/>
    <property type="match status" value="1"/>
</dbReference>
<dbReference type="RefSeq" id="WP_019019795.1">
    <property type="nucleotide sequence ID" value="NZ_BMXD01000010.1"/>
</dbReference>
<dbReference type="PANTHER" id="PTHR30287:SF2">
    <property type="entry name" value="BLL1001 PROTEIN"/>
    <property type="match status" value="1"/>
</dbReference>
<feature type="domain" description="ABC3 transporter permease C-terminal" evidence="7">
    <location>
        <begin position="700"/>
        <end position="817"/>
    </location>
</feature>
<evidence type="ECO:0000313" key="9">
    <source>
        <dbReference type="Proteomes" id="UP001595640"/>
    </source>
</evidence>
<feature type="transmembrane region" description="Helical" evidence="6">
    <location>
        <begin position="231"/>
        <end position="254"/>
    </location>
</feature>
<feature type="transmembrane region" description="Helical" evidence="6">
    <location>
        <begin position="764"/>
        <end position="783"/>
    </location>
</feature>
<sequence length="827" mass="88091">MRPGTASPGVLRTTWLTLFSHYRRHPGQLAMLLLGLWVASALWSGVQAINASARDSYARAETLFSASLDSVTRRDNQPLSLVTYLSLRRAGEPVSPLVEGDLTLSDGTSLRVIGIDPLTLPGESGLARQQSDAASLRDWILPPHRARIAPENADAARADSRLPPLEADPSLPPGTLVTDIGVAQRLLGVETLSRLVVAPEQSLALPPTLVRQSAAALASPGQLTDSFHLNLTAMGLLALIVGLFIVHAALGLALEQRLGMLRTLRALGVPGHTLIIAMALELLLIGLLGAVLGIVSGVVLARLLLPDVAASLDALYDTDVASHLSLPWYYWLGGLAVTLGGLFSAGFGMLWRAARLDILALGKAQAWRARLHRQLRLQAGAGTVLLGVALWLGWRLDHQPNPQELALGFAMVAALLLGASLWLPPLLAGSLGLLSRRLRSHPRLQWALADLQLQLPRLQLPMMALLLALSANLGVGSMVGGFRLTFLDWLDQRLLADMYVRPPEAQYTDVAAWLEGQDEVQALLEARHAEAPRLDAEGQTTGRTLALFGITPAPIMRQSWPLLDTATGHEAAWQALDAGDGAFINEQLAHRDGLAPGDPLHLRSPQGPVMLTVAAIYPDYGNPRGEAVLSASHLTEKFAATPGSLGVVLRPGSRDVAGLQAALRERFGLGGDAVVDQGAVKRTATEIFERTFAITQALNALTLAVAGLALLTTLLAQAGARRAQLAPLWALGVSRRQLIGLQLGQLVSAATGTAVLAIPLGIGLAWALVAVINVAAFGWRLPLHIFPSQIAMTIVLAIFVAALATLLPAWRLWRVPPRQLLQEFAAI</sequence>
<dbReference type="Proteomes" id="UP001595640">
    <property type="component" value="Unassembled WGS sequence"/>
</dbReference>
<evidence type="ECO:0000313" key="8">
    <source>
        <dbReference type="EMBL" id="MFC3292811.1"/>
    </source>
</evidence>
<feature type="transmembrane region" description="Helical" evidence="6">
    <location>
        <begin position="274"/>
        <end position="305"/>
    </location>
</feature>
<evidence type="ECO:0000256" key="5">
    <source>
        <dbReference type="ARBA" id="ARBA00023136"/>
    </source>
</evidence>
<accession>A0ABV7M2I3</accession>
<evidence type="ECO:0000259" key="7">
    <source>
        <dbReference type="Pfam" id="PF02687"/>
    </source>
</evidence>
<comment type="subcellular location">
    <subcellularLocation>
        <location evidence="1">Cell membrane</location>
        <topology evidence="1">Multi-pass membrane protein</topology>
    </subcellularLocation>
</comment>
<evidence type="ECO:0000256" key="2">
    <source>
        <dbReference type="ARBA" id="ARBA00022475"/>
    </source>
</evidence>
<keyword evidence="3 6" id="KW-0812">Transmembrane</keyword>
<keyword evidence="4 6" id="KW-1133">Transmembrane helix</keyword>
<comment type="caution">
    <text evidence="8">The sequence shown here is derived from an EMBL/GenBank/DDBJ whole genome shotgun (WGS) entry which is preliminary data.</text>
</comment>
<evidence type="ECO:0000256" key="4">
    <source>
        <dbReference type="ARBA" id="ARBA00022989"/>
    </source>
</evidence>
<keyword evidence="2" id="KW-1003">Cell membrane</keyword>
<feature type="transmembrane region" description="Helical" evidence="6">
    <location>
        <begin position="697"/>
        <end position="717"/>
    </location>
</feature>
<dbReference type="InterPro" id="IPR038766">
    <property type="entry name" value="Membrane_comp_ABC_pdt"/>
</dbReference>
<evidence type="ECO:0000256" key="1">
    <source>
        <dbReference type="ARBA" id="ARBA00004651"/>
    </source>
</evidence>
<name>A0ABV7M2I3_9GAMM</name>
<feature type="transmembrane region" description="Helical" evidence="6">
    <location>
        <begin position="375"/>
        <end position="394"/>
    </location>
</feature>
<keyword evidence="9" id="KW-1185">Reference proteome</keyword>
<feature type="transmembrane region" description="Helical" evidence="6">
    <location>
        <begin position="464"/>
        <end position="486"/>
    </location>
</feature>
<feature type="transmembrane region" description="Helical" evidence="6">
    <location>
        <begin position="790"/>
        <end position="810"/>
    </location>
</feature>
<protein>
    <submittedName>
        <fullName evidence="8">FtsX-like permease family protein</fullName>
    </submittedName>
</protein>
<reference evidence="9" key="1">
    <citation type="journal article" date="2019" name="Int. J. Syst. Evol. Microbiol.">
        <title>The Global Catalogue of Microorganisms (GCM) 10K type strain sequencing project: providing services to taxonomists for standard genome sequencing and annotation.</title>
        <authorList>
            <consortium name="The Broad Institute Genomics Platform"/>
            <consortium name="The Broad Institute Genome Sequencing Center for Infectious Disease"/>
            <person name="Wu L."/>
            <person name="Ma J."/>
        </authorList>
    </citation>
    <scope>NUCLEOTIDE SEQUENCE [LARGE SCALE GENOMIC DNA]</scope>
    <source>
        <strain evidence="9">KCTC 12847</strain>
    </source>
</reference>
<dbReference type="InterPro" id="IPR003838">
    <property type="entry name" value="ABC3_permease_C"/>
</dbReference>
<dbReference type="Pfam" id="PF02687">
    <property type="entry name" value="FtsX"/>
    <property type="match status" value="2"/>
</dbReference>
<gene>
    <name evidence="8" type="ORF">ACFOEI_12135</name>
</gene>
<feature type="domain" description="ABC3 transporter permease C-terminal" evidence="7">
    <location>
        <begin position="234"/>
        <end position="357"/>
    </location>
</feature>
<feature type="transmembrane region" description="Helical" evidence="6">
    <location>
        <begin position="406"/>
        <end position="434"/>
    </location>
</feature>
<organism evidence="8 9">
    <name type="scientific">Modicisalibacter luteus</name>
    <dbReference type="NCBI Taxonomy" id="453962"/>
    <lineage>
        <taxon>Bacteria</taxon>
        <taxon>Pseudomonadati</taxon>
        <taxon>Pseudomonadota</taxon>
        <taxon>Gammaproteobacteria</taxon>
        <taxon>Oceanospirillales</taxon>
        <taxon>Halomonadaceae</taxon>
        <taxon>Modicisalibacter</taxon>
    </lineage>
</organism>
<proteinExistence type="predicted"/>
<evidence type="ECO:0000256" key="3">
    <source>
        <dbReference type="ARBA" id="ARBA00022692"/>
    </source>
</evidence>
<keyword evidence="5 6" id="KW-0472">Membrane</keyword>
<dbReference type="EMBL" id="JBHRUH010000019">
    <property type="protein sequence ID" value="MFC3292811.1"/>
    <property type="molecule type" value="Genomic_DNA"/>
</dbReference>
<feature type="transmembrane region" description="Helical" evidence="6">
    <location>
        <begin position="328"/>
        <end position="354"/>
    </location>
</feature>